<dbReference type="EMBL" id="JBHUDO010000001">
    <property type="protein sequence ID" value="MFD1644855.1"/>
    <property type="molecule type" value="Genomic_DNA"/>
</dbReference>
<dbReference type="AlphaFoldDB" id="A0ABD6DHP7"/>
<evidence type="ECO:0000313" key="3">
    <source>
        <dbReference type="Proteomes" id="UP001597034"/>
    </source>
</evidence>
<dbReference type="Proteomes" id="UP001597034">
    <property type="component" value="Unassembled WGS sequence"/>
</dbReference>
<evidence type="ECO:0000256" key="1">
    <source>
        <dbReference type="SAM" id="MobiDB-lite"/>
    </source>
</evidence>
<proteinExistence type="predicted"/>
<gene>
    <name evidence="2" type="ORF">ACFSBL_04080</name>
</gene>
<accession>A0ABD6DHP7</accession>
<organism evidence="2 3">
    <name type="scientific">Haloarchaeobius litoreus</name>
    <dbReference type="NCBI Taxonomy" id="755306"/>
    <lineage>
        <taxon>Archaea</taxon>
        <taxon>Methanobacteriati</taxon>
        <taxon>Methanobacteriota</taxon>
        <taxon>Stenosarchaea group</taxon>
        <taxon>Halobacteria</taxon>
        <taxon>Halobacteriales</taxon>
        <taxon>Halorubellaceae</taxon>
        <taxon>Haloarchaeobius</taxon>
    </lineage>
</organism>
<comment type="caution">
    <text evidence="2">The sequence shown here is derived from an EMBL/GenBank/DDBJ whole genome shotgun (WGS) entry which is preliminary data.</text>
</comment>
<sequence length="327" mass="35399">MNVRNVLPRDAIPSVDDPTYEPVTDYDGDPDDEVVVVDGEPARAYPVRYLHYHEIVNATDSGGRPVAVTWCPLCGSAVVYERTVAAGDGDETRTLTFGVSGKLADDDLVMYDRETDSEWKQSRGVAIDGPLSGTQLTVVPAAMTTVERFRDANPDGELLAPPGGESEAASDTDDPEPIDYDAAPYERYFEMDGFGLAAHRGTGDGRDWDRDDGIDPKTVVLGLTVADDALGFPLPRVEANGSVAQTTVGDRDVVVFATPDGIHAFENPGFVFERTVEPGTFVADGTRWDGATGEGDDGRSLERLPSRRLFAFAWQDDHGADAFYENE</sequence>
<dbReference type="Pfam" id="PF11376">
    <property type="entry name" value="DUF3179"/>
    <property type="match status" value="1"/>
</dbReference>
<feature type="compositionally biased region" description="Acidic residues" evidence="1">
    <location>
        <begin position="168"/>
        <end position="179"/>
    </location>
</feature>
<dbReference type="RefSeq" id="WP_256400100.1">
    <property type="nucleotide sequence ID" value="NZ_JANHJR010000002.1"/>
</dbReference>
<protein>
    <submittedName>
        <fullName evidence="2">DUF3179 domain-containing protein</fullName>
    </submittedName>
</protein>
<keyword evidence="3" id="KW-1185">Reference proteome</keyword>
<reference evidence="2 3" key="1">
    <citation type="journal article" date="2019" name="Int. J. Syst. Evol. Microbiol.">
        <title>The Global Catalogue of Microorganisms (GCM) 10K type strain sequencing project: providing services to taxonomists for standard genome sequencing and annotation.</title>
        <authorList>
            <consortium name="The Broad Institute Genomics Platform"/>
            <consortium name="The Broad Institute Genome Sequencing Center for Infectious Disease"/>
            <person name="Wu L."/>
            <person name="Ma J."/>
        </authorList>
    </citation>
    <scope>NUCLEOTIDE SEQUENCE [LARGE SCALE GENOMIC DNA]</scope>
    <source>
        <strain evidence="2 3">CGMCC 1.10390</strain>
    </source>
</reference>
<dbReference type="InterPro" id="IPR021516">
    <property type="entry name" value="DUF3179"/>
</dbReference>
<name>A0ABD6DHP7_9EURY</name>
<feature type="region of interest" description="Disordered" evidence="1">
    <location>
        <begin position="150"/>
        <end position="180"/>
    </location>
</feature>
<evidence type="ECO:0000313" key="2">
    <source>
        <dbReference type="EMBL" id="MFD1644855.1"/>
    </source>
</evidence>